<evidence type="ECO:0000313" key="2">
    <source>
        <dbReference type="Proteomes" id="UP000242502"/>
    </source>
</evidence>
<protein>
    <submittedName>
        <fullName evidence="1">Uncharacterized protein</fullName>
    </submittedName>
</protein>
<organism evidence="1 2">
    <name type="scientific">Candidatus Endobugula sertula</name>
    <name type="common">Bugula neritina bacterial symbiont</name>
    <dbReference type="NCBI Taxonomy" id="62101"/>
    <lineage>
        <taxon>Bacteria</taxon>
        <taxon>Pseudomonadati</taxon>
        <taxon>Pseudomonadota</taxon>
        <taxon>Gammaproteobacteria</taxon>
        <taxon>Cellvibrionales</taxon>
        <taxon>Cellvibrionaceae</taxon>
        <taxon>Candidatus Endobugula</taxon>
    </lineage>
</organism>
<sequence length="96" mass="10584">MSQRITALPSIHQAAVRQARRDATQSMIAALGADSAPADIQSFIAFGVLVGLDEGQIRERLPGAIESCDIASMSPELRRLHIERMNRPCEEDRQKI</sequence>
<dbReference type="Proteomes" id="UP000242502">
    <property type="component" value="Unassembled WGS sequence"/>
</dbReference>
<dbReference type="STRING" id="62101.AB835_08150"/>
<dbReference type="EMBL" id="MDLC01000025">
    <property type="protein sequence ID" value="ODS23575.1"/>
    <property type="molecule type" value="Genomic_DNA"/>
</dbReference>
<name>A0A1D2QPP8_9GAMM</name>
<accession>A0A1D2QPP8</accession>
<reference evidence="1 2" key="1">
    <citation type="journal article" date="2016" name="Appl. Environ. Microbiol.">
        <title>Lack of Overt Genome Reduction in the Bryostatin-Producing Bryozoan Symbiont "Candidatus Endobugula sertula".</title>
        <authorList>
            <person name="Miller I.J."/>
            <person name="Vanee N."/>
            <person name="Fong S.S."/>
            <person name="Lim-Fong G.E."/>
            <person name="Kwan J.C."/>
        </authorList>
    </citation>
    <scope>NUCLEOTIDE SEQUENCE [LARGE SCALE GENOMIC DNA]</scope>
    <source>
        <strain evidence="1">AB1-4</strain>
    </source>
</reference>
<dbReference type="AlphaFoldDB" id="A0A1D2QPP8"/>
<evidence type="ECO:0000313" key="1">
    <source>
        <dbReference type="EMBL" id="ODS23575.1"/>
    </source>
</evidence>
<comment type="caution">
    <text evidence="1">The sequence shown here is derived from an EMBL/GenBank/DDBJ whole genome shotgun (WGS) entry which is preliminary data.</text>
</comment>
<gene>
    <name evidence="1" type="ORF">AB835_08150</name>
</gene>
<proteinExistence type="predicted"/>